<evidence type="ECO:0000313" key="2">
    <source>
        <dbReference type="EMBL" id="AAM00765.1"/>
    </source>
</evidence>
<organism evidence="2 4">
    <name type="scientific">Panine betaherpesvirus 2</name>
    <name type="common">Chimpanzee cytomegalovirus</name>
    <dbReference type="NCBI Taxonomy" id="188763"/>
    <lineage>
        <taxon>Viruses</taxon>
        <taxon>Duplodnaviria</taxon>
        <taxon>Heunggongvirae</taxon>
        <taxon>Peploviricota</taxon>
        <taxon>Herviviricetes</taxon>
        <taxon>Herpesvirales</taxon>
        <taxon>Orthoherpesviridae</taxon>
        <taxon>Betaherpesvirinae</taxon>
        <taxon>Cytomegalovirus</taxon>
        <taxon>Cytomegalovirus paninebeta2</taxon>
    </lineage>
</organism>
<keyword evidence="1" id="KW-0812">Transmembrane</keyword>
<keyword evidence="1" id="KW-0472">Membrane</keyword>
<reference evidence="2 4" key="1">
    <citation type="journal article" date="2003" name="J. Gen. Virol.">
        <title>The human cytomegalovirus genome revisited: comparison with the chimpanzee cytomegalovirus genome.</title>
        <authorList>
            <person name="Davison A.J."/>
            <person name="Dolan A."/>
            <person name="Akter P."/>
            <person name="Addison C."/>
            <person name="Dargan D.J."/>
            <person name="Alcendor D.J."/>
            <person name="McGeoch D.J."/>
            <person name="Hayward G.S."/>
        </authorList>
    </citation>
    <scope>NUCLEOTIDE SEQUENCE [LARGE SCALE GENOMIC DNA]</scope>
    <source>
        <strain evidence="2">Heberling</strain>
    </source>
</reference>
<feature type="transmembrane region" description="Helical" evidence="1">
    <location>
        <begin position="319"/>
        <end position="340"/>
    </location>
</feature>
<sequence length="371" mass="41609">MARRQVGKVRRLLPLLTVVGMLLLEPEKSSRAGALLSDAAAPTGLPKETRAENYEIVSPAPMLVAEGERVTVPCTVMIHQWPLAVIRATFCLSPPTERSVELVFNLSRGGEVVVPLEEKLTESRLRGGVSYNFTDLHVAHLFSLTFRATASSAGVYECLLRNDSHALVLQRFVVLTHLETLSWADEPCCTPPLGRHSQDRQIWSPTPWRLKHVDCGWSSQMGFRRNRFYIEPASIGDGTEINIDAGEGEDEECWGPLCQPEEQPDRCWPVVRQYRLPGGCYRSGDKQAKFVPALPPTEPPLATPPEIPTGLSPWATRGVASFLGFWGFFSVGFVCYLIYLHCCRRCLGRRGDGYRRLPQYDEYPGHRRMKT</sequence>
<dbReference type="GeneID" id="935461"/>
<dbReference type="EMBL" id="MZ151943">
    <property type="protein sequence ID" value="QXV67879.1"/>
    <property type="molecule type" value="Genomic_DNA"/>
</dbReference>
<evidence type="ECO:0000256" key="1">
    <source>
        <dbReference type="SAM" id="Phobius"/>
    </source>
</evidence>
<protein>
    <submittedName>
        <fullName evidence="2">Membrane glycoprotein UL141</fullName>
    </submittedName>
</protein>
<accession>Q8QRX2</accession>
<evidence type="ECO:0000313" key="3">
    <source>
        <dbReference type="EMBL" id="QXV67879.1"/>
    </source>
</evidence>
<dbReference type="RefSeq" id="NP_612760.1">
    <property type="nucleotide sequence ID" value="NC_003521.1"/>
</dbReference>
<reference evidence="3" key="2">
    <citation type="submission" date="2021-05" db="EMBL/GenBank/DDBJ databases">
        <title>Cloning and multi-omic analysis of chimpanzee cytomegalovirus: a resource for comparative functional genomics.</title>
        <authorList>
            <person name="Phan Q.V."/>
        </authorList>
    </citation>
    <scope>NUCLEOTIDE SEQUENCE</scope>
    <source>
        <strain evidence="3">Heberling</strain>
    </source>
</reference>
<proteinExistence type="predicted"/>
<dbReference type="SUPFAM" id="SSF48726">
    <property type="entry name" value="Immunoglobulin"/>
    <property type="match status" value="1"/>
</dbReference>
<dbReference type="Gene3D" id="2.60.40.3790">
    <property type="match status" value="1"/>
</dbReference>
<name>Q8QRX2_9BETA</name>
<dbReference type="KEGG" id="vg:935461"/>
<gene>
    <name evidence="2" type="primary">UL141</name>
    <name evidence="2" type="ORF">CCMVgp118</name>
</gene>
<keyword evidence="4" id="KW-1185">Reference proteome</keyword>
<dbReference type="EMBL" id="AF480884">
    <property type="protein sequence ID" value="AAM00765.1"/>
    <property type="molecule type" value="Genomic_DNA"/>
</dbReference>
<dbReference type="InterPro" id="IPR038504">
    <property type="entry name" value="UL141-like_sf"/>
</dbReference>
<keyword evidence="1" id="KW-1133">Transmembrane helix</keyword>
<evidence type="ECO:0000313" key="4">
    <source>
        <dbReference type="Proteomes" id="UP000099188"/>
    </source>
</evidence>
<dbReference type="InterPro" id="IPR036179">
    <property type="entry name" value="Ig-like_dom_sf"/>
</dbReference>
<dbReference type="Pfam" id="PF16758">
    <property type="entry name" value="UL141"/>
    <property type="match status" value="1"/>
</dbReference>
<dbReference type="OrthoDB" id="16411at10239"/>
<dbReference type="Proteomes" id="UP000099188">
    <property type="component" value="Segment"/>
</dbReference>
<dbReference type="InterPro" id="IPR031918">
    <property type="entry name" value="UL141"/>
</dbReference>